<dbReference type="AlphaFoldDB" id="A0ABD1JGY9"/>
<evidence type="ECO:0000256" key="1">
    <source>
        <dbReference type="SAM" id="Coils"/>
    </source>
</evidence>
<evidence type="ECO:0000256" key="2">
    <source>
        <dbReference type="SAM" id="MobiDB-lite"/>
    </source>
</evidence>
<feature type="region of interest" description="Disordered" evidence="2">
    <location>
        <begin position="174"/>
        <end position="249"/>
    </location>
</feature>
<protein>
    <recommendedName>
        <fullName evidence="5">BEN domain-containing protein</fullName>
    </recommendedName>
</protein>
<keyword evidence="4" id="KW-1185">Reference proteome</keyword>
<accession>A0ABD1JGY9</accession>
<comment type="caution">
    <text evidence="3">The sequence shown here is derived from an EMBL/GenBank/DDBJ whole genome shotgun (WGS) entry which is preliminary data.</text>
</comment>
<dbReference type="Proteomes" id="UP001591681">
    <property type="component" value="Unassembled WGS sequence"/>
</dbReference>
<gene>
    <name evidence="3" type="ORF">ACEWY4_017479</name>
</gene>
<sequence>MSPCEVEYALQTLMSRIKERELESQRAMAEYDATNRLLIYQIEELQKKLKEKEHQLADANETIRALRSVTLIITGLQDEVKALRMQLLTSETPSSHAATTAPGKNPAVVSSPIAVKVSDDLSSQTLPHLTAAGTTHSADYISQNAPNKHMFMELTSDSASTAEVAVLHIKVEEQVAQTDGVEEEGEEEEGGGWDAEEDGGDQGPEELVKVETNSEWDSSSKCTPAGHEDLTPPACTEMGSSPAGSSSSLGLPTPRLVPVLLPDWPSNFVIPWDKMAPSLRRCVAKGYRPRKTDRLAMVRVIVEEIQHTCLNPSRSQCARIAKRIVEMSPKSFADVNAQGEVIGNGYDSLLNQIKERVKHVNRYNAMAKVRNRRLMACAQNWDHGGQMLQD</sequence>
<proteinExistence type="predicted"/>
<evidence type="ECO:0008006" key="5">
    <source>
        <dbReference type="Google" id="ProtNLM"/>
    </source>
</evidence>
<feature type="compositionally biased region" description="Low complexity" evidence="2">
    <location>
        <begin position="239"/>
        <end position="249"/>
    </location>
</feature>
<organism evidence="3 4">
    <name type="scientific">Coilia grayii</name>
    <name type="common">Gray's grenadier anchovy</name>
    <dbReference type="NCBI Taxonomy" id="363190"/>
    <lineage>
        <taxon>Eukaryota</taxon>
        <taxon>Metazoa</taxon>
        <taxon>Chordata</taxon>
        <taxon>Craniata</taxon>
        <taxon>Vertebrata</taxon>
        <taxon>Euteleostomi</taxon>
        <taxon>Actinopterygii</taxon>
        <taxon>Neopterygii</taxon>
        <taxon>Teleostei</taxon>
        <taxon>Clupei</taxon>
        <taxon>Clupeiformes</taxon>
        <taxon>Clupeoidei</taxon>
        <taxon>Engraulidae</taxon>
        <taxon>Coilinae</taxon>
        <taxon>Coilia</taxon>
    </lineage>
</organism>
<reference evidence="3 4" key="1">
    <citation type="submission" date="2024-09" db="EMBL/GenBank/DDBJ databases">
        <title>A chromosome-level genome assembly of Gray's grenadier anchovy, Coilia grayii.</title>
        <authorList>
            <person name="Fu Z."/>
        </authorList>
    </citation>
    <scope>NUCLEOTIDE SEQUENCE [LARGE SCALE GENOMIC DNA]</scope>
    <source>
        <strain evidence="3">G4</strain>
        <tissue evidence="3">Muscle</tissue>
    </source>
</reference>
<evidence type="ECO:0000313" key="3">
    <source>
        <dbReference type="EMBL" id="KAL2086420.1"/>
    </source>
</evidence>
<feature type="coiled-coil region" evidence="1">
    <location>
        <begin position="35"/>
        <end position="69"/>
    </location>
</feature>
<keyword evidence="1" id="KW-0175">Coiled coil</keyword>
<feature type="compositionally biased region" description="Polar residues" evidence="2">
    <location>
        <begin position="211"/>
        <end position="222"/>
    </location>
</feature>
<feature type="compositionally biased region" description="Acidic residues" evidence="2">
    <location>
        <begin position="180"/>
        <end position="204"/>
    </location>
</feature>
<dbReference type="EMBL" id="JBHFQA010000015">
    <property type="protein sequence ID" value="KAL2086420.1"/>
    <property type="molecule type" value="Genomic_DNA"/>
</dbReference>
<name>A0ABD1JGY9_9TELE</name>
<evidence type="ECO:0000313" key="4">
    <source>
        <dbReference type="Proteomes" id="UP001591681"/>
    </source>
</evidence>